<evidence type="ECO:0000313" key="1">
    <source>
        <dbReference type="EMBL" id="GGH88699.1"/>
    </source>
</evidence>
<protein>
    <submittedName>
        <fullName evidence="1">Uncharacterized protein</fullName>
    </submittedName>
</protein>
<dbReference type="PROSITE" id="PS51257">
    <property type="entry name" value="PROKAR_LIPOPROTEIN"/>
    <property type="match status" value="1"/>
</dbReference>
<organism evidence="1 2">
    <name type="scientific">Hymenobacter frigidus</name>
    <dbReference type="NCBI Taxonomy" id="1524095"/>
    <lineage>
        <taxon>Bacteria</taxon>
        <taxon>Pseudomonadati</taxon>
        <taxon>Bacteroidota</taxon>
        <taxon>Cytophagia</taxon>
        <taxon>Cytophagales</taxon>
        <taxon>Hymenobacteraceae</taxon>
        <taxon>Hymenobacter</taxon>
    </lineage>
</organism>
<sequence>MLSRSHFPFRRLLLGVAFTVVIAACGGAEKAEIPAPPASLSLTGEAAVAGELADYLAIVPGSYQVTVLPNDLGSTGGYKLTAKVKVRFTKPKNLASSDDNSCCGPELVARLLDANGAPVTGFERLTDNIRRTELAGMMKRGTGEEWLTFSMQDSFFDKETANEQAAQWLKALQQAHKIGLVSSVSVADAAEKAEISATDAAAVMAQANAAIAAASGETTAASATWRTNVPPAAASSSMPGVWLPLR</sequence>
<gene>
    <name evidence="1" type="ORF">GCM10011495_30570</name>
</gene>
<accession>A0ABQ2AC43</accession>
<evidence type="ECO:0000313" key="2">
    <source>
        <dbReference type="Proteomes" id="UP000637774"/>
    </source>
</evidence>
<dbReference type="EMBL" id="BMGY01000034">
    <property type="protein sequence ID" value="GGH88699.1"/>
    <property type="molecule type" value="Genomic_DNA"/>
</dbReference>
<comment type="caution">
    <text evidence="1">The sequence shown here is derived from an EMBL/GenBank/DDBJ whole genome shotgun (WGS) entry which is preliminary data.</text>
</comment>
<name>A0ABQ2AC43_9BACT</name>
<proteinExistence type="predicted"/>
<dbReference type="Proteomes" id="UP000637774">
    <property type="component" value="Unassembled WGS sequence"/>
</dbReference>
<reference evidence="2" key="1">
    <citation type="journal article" date="2019" name="Int. J. Syst. Evol. Microbiol.">
        <title>The Global Catalogue of Microorganisms (GCM) 10K type strain sequencing project: providing services to taxonomists for standard genome sequencing and annotation.</title>
        <authorList>
            <consortium name="The Broad Institute Genomics Platform"/>
            <consortium name="The Broad Institute Genome Sequencing Center for Infectious Disease"/>
            <person name="Wu L."/>
            <person name="Ma J."/>
        </authorList>
    </citation>
    <scope>NUCLEOTIDE SEQUENCE [LARGE SCALE GENOMIC DNA]</scope>
    <source>
        <strain evidence="2">CGMCC 1.14966</strain>
    </source>
</reference>
<keyword evidence="2" id="KW-1185">Reference proteome</keyword>